<protein>
    <submittedName>
        <fullName evidence="1">Uncharacterized protein</fullName>
    </submittedName>
</protein>
<evidence type="ECO:0000313" key="1">
    <source>
        <dbReference type="EMBL" id="KAI4859102.1"/>
    </source>
</evidence>
<dbReference type="EMBL" id="MU393657">
    <property type="protein sequence ID" value="KAI4859102.1"/>
    <property type="molecule type" value="Genomic_DNA"/>
</dbReference>
<evidence type="ECO:0000313" key="2">
    <source>
        <dbReference type="Proteomes" id="UP001497700"/>
    </source>
</evidence>
<name>A0ACB9YI74_9PEZI</name>
<dbReference type="Proteomes" id="UP001497700">
    <property type="component" value="Unassembled WGS sequence"/>
</dbReference>
<reference evidence="1 2" key="1">
    <citation type="journal article" date="2022" name="New Phytol.">
        <title>Ecological generalism drives hyperdiversity of secondary metabolite gene clusters in xylarialean endophytes.</title>
        <authorList>
            <person name="Franco M.E.E."/>
            <person name="Wisecaver J.H."/>
            <person name="Arnold A.E."/>
            <person name="Ju Y.M."/>
            <person name="Slot J.C."/>
            <person name="Ahrendt S."/>
            <person name="Moore L.P."/>
            <person name="Eastman K.E."/>
            <person name="Scott K."/>
            <person name="Konkel Z."/>
            <person name="Mondo S.J."/>
            <person name="Kuo A."/>
            <person name="Hayes R.D."/>
            <person name="Haridas S."/>
            <person name="Andreopoulos B."/>
            <person name="Riley R."/>
            <person name="LaButti K."/>
            <person name="Pangilinan J."/>
            <person name="Lipzen A."/>
            <person name="Amirebrahimi M."/>
            <person name="Yan J."/>
            <person name="Adam C."/>
            <person name="Keymanesh K."/>
            <person name="Ng V."/>
            <person name="Louie K."/>
            <person name="Northen T."/>
            <person name="Drula E."/>
            <person name="Henrissat B."/>
            <person name="Hsieh H.M."/>
            <person name="Youens-Clark K."/>
            <person name="Lutzoni F."/>
            <person name="Miadlikowska J."/>
            <person name="Eastwood D.C."/>
            <person name="Hamelin R.C."/>
            <person name="Grigoriev I.V."/>
            <person name="U'Ren J.M."/>
        </authorList>
    </citation>
    <scope>NUCLEOTIDE SEQUENCE [LARGE SCALE GENOMIC DNA]</scope>
    <source>
        <strain evidence="1 2">CBS 119005</strain>
    </source>
</reference>
<accession>A0ACB9YI74</accession>
<keyword evidence="2" id="KW-1185">Reference proteome</keyword>
<organism evidence="1 2">
    <name type="scientific">Hypoxylon rubiginosum</name>
    <dbReference type="NCBI Taxonomy" id="110542"/>
    <lineage>
        <taxon>Eukaryota</taxon>
        <taxon>Fungi</taxon>
        <taxon>Dikarya</taxon>
        <taxon>Ascomycota</taxon>
        <taxon>Pezizomycotina</taxon>
        <taxon>Sordariomycetes</taxon>
        <taxon>Xylariomycetidae</taxon>
        <taxon>Xylariales</taxon>
        <taxon>Hypoxylaceae</taxon>
        <taxon>Hypoxylon</taxon>
    </lineage>
</organism>
<sequence>MAEDVRKSSPHTRSMSPGSAPSPPKPAASSEAIQPPKVSFLFVVNEMGVAQDATPGEDEWENPVPPKFKADYGPEKTGKVFRFRDGSVRPAPEYKWCRPAQGQPGRIGRIGRTVDETDFRPALRYKVASVFDCGPFNPCVYTGSDLSVTDLHALPWPEKKLWALSFEHGEDGLTKVMRGGVKQAAGKNANWVGPLVPRGYENHDESAAPSRGLGGDLSVVLGLMALAEPVGKCDDAFAVHWQNCQWTGKRQPSPSHPIRGVVVHIALERNADGFLGQAWNHIRGFEQFGAAVIG</sequence>
<gene>
    <name evidence="1" type="ORF">F4820DRAFT_462760</name>
</gene>
<comment type="caution">
    <text evidence="1">The sequence shown here is derived from an EMBL/GenBank/DDBJ whole genome shotgun (WGS) entry which is preliminary data.</text>
</comment>
<proteinExistence type="predicted"/>